<proteinExistence type="predicted"/>
<dbReference type="AlphaFoldDB" id="A0A699IFX6"/>
<sequence length="911" mass="104758">MYNLTDITIRFKMDNKKHIINLESFRDMLHIRPRLPGQSFVEPPFEEEIIAFLCFLGHSGAIRKLTEVNINKLHQPWRSFAAIINKCLTKKSSGYDSLRLSQAQIIWGLYHKRNVDFAYLMWEYFVYQVEHKDTKKSNEMYYPRFTKIIIHHFMSKDPSIPRRNKVNWQYVRDDYMITTIKLVSRHQNAQQFSALLPIKLTNEVIKNSNAYKEYYAVATGATPLKPKASVQKTRSSSDTTITPPTTAAGPRLSTFTKGKHPATTSKAKSISALSEVAMTEAQQLKLATKRSMQQTHISQASGFGADERTGDDYEGKDGDGDDEGNDGDDGEEGDDDDEQDDDEAQDDDDEGNDEDDEEEGSDDEQAFDEEEFIHPNLSTHAKEETKDEESFDPIPKTPKHTDDEGNGEENIGINVGREEGHDEEEKEDELYIDVNINQGKELIHVITIYDKYAQFETLVAHLPMYAPTLTPSTIATITTTQQAPTPPTTAPSTLLQDLPNFGLLFGFDNRLKTLEANFSEFMQTNQFAGASDCLRDEDQKENDEFLKIIDENMQKIIKEQVKNKLRNLYKALVEAYESDKIILDTYGDTVTLKRRRDDDAGKDEEPFDGSDRGSKRRREGKELESASAPKEKATRSAGNLVELEFFLEEVYKATTDQLDWVNLEGQQYPHNLLKPLPLIPDSRGRRVIPFDYFINNDLEYLRGGASSRKYTTSVTKIKASDYGHIKWIEDLLPRTMWIQKPVGKLTNLTVEERFAFNVSLRMFTRSIVIQRRMEGLQLSVESYQKKLNLTSPDTYRSDLKRKEAYSIYSNPRGFIYQNKDKKNRLMRIDELHKFSDGSLTDVRTALDDRLKGIRIKYLPKSIWRKSNKDRAAAMIQAIDKLLKTRRIMRSLERFVGGRLYEGDFRILQRTI</sequence>
<accession>A0A699IFX6</accession>
<evidence type="ECO:0000256" key="1">
    <source>
        <dbReference type="SAM" id="MobiDB-lite"/>
    </source>
</evidence>
<evidence type="ECO:0008006" key="3">
    <source>
        <dbReference type="Google" id="ProtNLM"/>
    </source>
</evidence>
<comment type="caution">
    <text evidence="2">The sequence shown here is derived from an EMBL/GenBank/DDBJ whole genome shotgun (WGS) entry which is preliminary data.</text>
</comment>
<feature type="compositionally biased region" description="Basic and acidic residues" evidence="1">
    <location>
        <begin position="305"/>
        <end position="318"/>
    </location>
</feature>
<feature type="region of interest" description="Disordered" evidence="1">
    <location>
        <begin position="596"/>
        <end position="635"/>
    </location>
</feature>
<feature type="compositionally biased region" description="Polar residues" evidence="1">
    <location>
        <begin position="290"/>
        <end position="301"/>
    </location>
</feature>
<feature type="compositionally biased region" description="Low complexity" evidence="1">
    <location>
        <begin position="233"/>
        <end position="246"/>
    </location>
</feature>
<gene>
    <name evidence="2" type="ORF">Tci_529605</name>
</gene>
<name>A0A699IFX6_TANCI</name>
<reference evidence="2" key="1">
    <citation type="journal article" date="2019" name="Sci. Rep.">
        <title>Draft genome of Tanacetum cinerariifolium, the natural source of mosquito coil.</title>
        <authorList>
            <person name="Yamashiro T."/>
            <person name="Shiraishi A."/>
            <person name="Satake H."/>
            <person name="Nakayama K."/>
        </authorList>
    </citation>
    <scope>NUCLEOTIDE SEQUENCE</scope>
</reference>
<feature type="region of interest" description="Disordered" evidence="1">
    <location>
        <begin position="287"/>
        <end position="426"/>
    </location>
</feature>
<feature type="compositionally biased region" description="Acidic residues" evidence="1">
    <location>
        <begin position="319"/>
        <end position="371"/>
    </location>
</feature>
<organism evidence="2">
    <name type="scientific">Tanacetum cinerariifolium</name>
    <name type="common">Dalmatian daisy</name>
    <name type="synonym">Chrysanthemum cinerariifolium</name>
    <dbReference type="NCBI Taxonomy" id="118510"/>
    <lineage>
        <taxon>Eukaryota</taxon>
        <taxon>Viridiplantae</taxon>
        <taxon>Streptophyta</taxon>
        <taxon>Embryophyta</taxon>
        <taxon>Tracheophyta</taxon>
        <taxon>Spermatophyta</taxon>
        <taxon>Magnoliopsida</taxon>
        <taxon>eudicotyledons</taxon>
        <taxon>Gunneridae</taxon>
        <taxon>Pentapetalae</taxon>
        <taxon>asterids</taxon>
        <taxon>campanulids</taxon>
        <taxon>Asterales</taxon>
        <taxon>Asteraceae</taxon>
        <taxon>Asteroideae</taxon>
        <taxon>Anthemideae</taxon>
        <taxon>Anthemidinae</taxon>
        <taxon>Tanacetum</taxon>
    </lineage>
</organism>
<evidence type="ECO:0000313" key="2">
    <source>
        <dbReference type="EMBL" id="GEZ57632.1"/>
    </source>
</evidence>
<dbReference type="EMBL" id="BKCJ010295873">
    <property type="protein sequence ID" value="GEZ57632.1"/>
    <property type="molecule type" value="Genomic_DNA"/>
</dbReference>
<protein>
    <recommendedName>
        <fullName evidence="3">Monodehydroascorbate reductase</fullName>
    </recommendedName>
</protein>
<feature type="compositionally biased region" description="Basic and acidic residues" evidence="1">
    <location>
        <begin position="609"/>
        <end position="634"/>
    </location>
</feature>
<feature type="region of interest" description="Disordered" evidence="1">
    <location>
        <begin position="225"/>
        <end position="267"/>
    </location>
</feature>